<sequence length="112" mass="12541">MYYLSAGRDAWPSSTSATYPPLATFTTHPNHLAHSIRRRSGRLRAEQLPQCHSPRPHLHHWDEDVTRTSAVDVDASAITARGQSYAPAVDWNLYGGTVVCEGPIYHIHSVFF</sequence>
<proteinExistence type="predicted"/>
<keyword evidence="2" id="KW-1185">Reference proteome</keyword>
<evidence type="ECO:0000313" key="2">
    <source>
        <dbReference type="Proteomes" id="UP000814140"/>
    </source>
</evidence>
<dbReference type="Proteomes" id="UP000814140">
    <property type="component" value="Unassembled WGS sequence"/>
</dbReference>
<accession>A0ACB8SUU4</accession>
<name>A0ACB8SUU4_9AGAM</name>
<protein>
    <submittedName>
        <fullName evidence="1">Uncharacterized protein</fullName>
    </submittedName>
</protein>
<comment type="caution">
    <text evidence="1">The sequence shown here is derived from an EMBL/GenBank/DDBJ whole genome shotgun (WGS) entry which is preliminary data.</text>
</comment>
<reference evidence="1" key="1">
    <citation type="submission" date="2021-03" db="EMBL/GenBank/DDBJ databases">
        <authorList>
            <consortium name="DOE Joint Genome Institute"/>
            <person name="Ahrendt S."/>
            <person name="Looney B.P."/>
            <person name="Miyauchi S."/>
            <person name="Morin E."/>
            <person name="Drula E."/>
            <person name="Courty P.E."/>
            <person name="Chicoki N."/>
            <person name="Fauchery L."/>
            <person name="Kohler A."/>
            <person name="Kuo A."/>
            <person name="Labutti K."/>
            <person name="Pangilinan J."/>
            <person name="Lipzen A."/>
            <person name="Riley R."/>
            <person name="Andreopoulos W."/>
            <person name="He G."/>
            <person name="Johnson J."/>
            <person name="Barry K.W."/>
            <person name="Grigoriev I.V."/>
            <person name="Nagy L."/>
            <person name="Hibbett D."/>
            <person name="Henrissat B."/>
            <person name="Matheny P.B."/>
            <person name="Labbe J."/>
            <person name="Martin F."/>
        </authorList>
    </citation>
    <scope>NUCLEOTIDE SEQUENCE</scope>
    <source>
        <strain evidence="1">HHB10654</strain>
    </source>
</reference>
<dbReference type="EMBL" id="MU277220">
    <property type="protein sequence ID" value="KAI0060283.1"/>
    <property type="molecule type" value="Genomic_DNA"/>
</dbReference>
<reference evidence="1" key="2">
    <citation type="journal article" date="2022" name="New Phytol.">
        <title>Evolutionary transition to the ectomycorrhizal habit in the genomes of a hyperdiverse lineage of mushroom-forming fungi.</title>
        <authorList>
            <person name="Looney B."/>
            <person name="Miyauchi S."/>
            <person name="Morin E."/>
            <person name="Drula E."/>
            <person name="Courty P.E."/>
            <person name="Kohler A."/>
            <person name="Kuo A."/>
            <person name="LaButti K."/>
            <person name="Pangilinan J."/>
            <person name="Lipzen A."/>
            <person name="Riley R."/>
            <person name="Andreopoulos W."/>
            <person name="He G."/>
            <person name="Johnson J."/>
            <person name="Nolan M."/>
            <person name="Tritt A."/>
            <person name="Barry K.W."/>
            <person name="Grigoriev I.V."/>
            <person name="Nagy L.G."/>
            <person name="Hibbett D."/>
            <person name="Henrissat B."/>
            <person name="Matheny P.B."/>
            <person name="Labbe J."/>
            <person name="Martin F.M."/>
        </authorList>
    </citation>
    <scope>NUCLEOTIDE SEQUENCE</scope>
    <source>
        <strain evidence="1">HHB10654</strain>
    </source>
</reference>
<gene>
    <name evidence="1" type="ORF">BV25DRAFT_1839804</name>
</gene>
<evidence type="ECO:0000313" key="1">
    <source>
        <dbReference type="EMBL" id="KAI0060283.1"/>
    </source>
</evidence>
<organism evidence="1 2">
    <name type="scientific">Artomyces pyxidatus</name>
    <dbReference type="NCBI Taxonomy" id="48021"/>
    <lineage>
        <taxon>Eukaryota</taxon>
        <taxon>Fungi</taxon>
        <taxon>Dikarya</taxon>
        <taxon>Basidiomycota</taxon>
        <taxon>Agaricomycotina</taxon>
        <taxon>Agaricomycetes</taxon>
        <taxon>Russulales</taxon>
        <taxon>Auriscalpiaceae</taxon>
        <taxon>Artomyces</taxon>
    </lineage>
</organism>